<dbReference type="EMBL" id="BARS01017602">
    <property type="protein sequence ID" value="GAF86305.1"/>
    <property type="molecule type" value="Genomic_DNA"/>
</dbReference>
<dbReference type="AlphaFoldDB" id="X0UCV7"/>
<reference evidence="1" key="1">
    <citation type="journal article" date="2014" name="Front. Microbiol.">
        <title>High frequency of phylogenetically diverse reductive dehalogenase-homologous genes in deep subseafloor sedimentary metagenomes.</title>
        <authorList>
            <person name="Kawai M."/>
            <person name="Futagami T."/>
            <person name="Toyoda A."/>
            <person name="Takaki Y."/>
            <person name="Nishi S."/>
            <person name="Hori S."/>
            <person name="Arai W."/>
            <person name="Tsubouchi T."/>
            <person name="Morono Y."/>
            <person name="Uchiyama I."/>
            <person name="Ito T."/>
            <person name="Fujiyama A."/>
            <person name="Inagaki F."/>
            <person name="Takami H."/>
        </authorList>
    </citation>
    <scope>NUCLEOTIDE SEQUENCE</scope>
    <source>
        <strain evidence="1">Expedition CK06-06</strain>
    </source>
</reference>
<name>X0UCV7_9ZZZZ</name>
<accession>X0UCV7</accession>
<sequence>FEKIKTEEKRLLNRENKTNDDELFENLILEGNYLEYNPNQKQEDKDKKKQIVQYKSAEKNLDLQEIYNEFWEFIDKDNNLFQRFIEKDIRRK</sequence>
<organism evidence="1">
    <name type="scientific">marine sediment metagenome</name>
    <dbReference type="NCBI Taxonomy" id="412755"/>
    <lineage>
        <taxon>unclassified sequences</taxon>
        <taxon>metagenomes</taxon>
        <taxon>ecological metagenomes</taxon>
    </lineage>
</organism>
<comment type="caution">
    <text evidence="1">The sequence shown here is derived from an EMBL/GenBank/DDBJ whole genome shotgun (WGS) entry which is preliminary data.</text>
</comment>
<feature type="non-terminal residue" evidence="1">
    <location>
        <position position="1"/>
    </location>
</feature>
<proteinExistence type="predicted"/>
<evidence type="ECO:0000313" key="1">
    <source>
        <dbReference type="EMBL" id="GAF86305.1"/>
    </source>
</evidence>
<protein>
    <submittedName>
        <fullName evidence="1">Uncharacterized protein</fullName>
    </submittedName>
</protein>
<gene>
    <name evidence="1" type="ORF">S01H1_28765</name>
</gene>